<protein>
    <submittedName>
        <fullName evidence="1">Uncharacterized protein</fullName>
    </submittedName>
</protein>
<evidence type="ECO:0000313" key="2">
    <source>
        <dbReference type="Proteomes" id="UP000324800"/>
    </source>
</evidence>
<feature type="non-terminal residue" evidence="1">
    <location>
        <position position="1"/>
    </location>
</feature>
<organism evidence="1 2">
    <name type="scientific">Streblomastix strix</name>
    <dbReference type="NCBI Taxonomy" id="222440"/>
    <lineage>
        <taxon>Eukaryota</taxon>
        <taxon>Metamonada</taxon>
        <taxon>Preaxostyla</taxon>
        <taxon>Oxymonadida</taxon>
        <taxon>Streblomastigidae</taxon>
        <taxon>Streblomastix</taxon>
    </lineage>
</organism>
<proteinExistence type="predicted"/>
<dbReference type="AlphaFoldDB" id="A0A5J4T9V3"/>
<dbReference type="Proteomes" id="UP000324800">
    <property type="component" value="Unassembled WGS sequence"/>
</dbReference>
<reference evidence="1 2" key="1">
    <citation type="submission" date="2019-03" db="EMBL/GenBank/DDBJ databases">
        <title>Single cell metagenomics reveals metabolic interactions within the superorganism composed of flagellate Streblomastix strix and complex community of Bacteroidetes bacteria on its surface.</title>
        <authorList>
            <person name="Treitli S.C."/>
            <person name="Kolisko M."/>
            <person name="Husnik F."/>
            <person name="Keeling P."/>
            <person name="Hampl V."/>
        </authorList>
    </citation>
    <scope>NUCLEOTIDE SEQUENCE [LARGE SCALE GENOMIC DNA]</scope>
    <source>
        <strain evidence="1">ST1C</strain>
    </source>
</reference>
<comment type="caution">
    <text evidence="1">The sequence shown here is derived from an EMBL/GenBank/DDBJ whole genome shotgun (WGS) entry which is preliminary data.</text>
</comment>
<dbReference type="EMBL" id="SNRW01036280">
    <property type="protein sequence ID" value="KAA6354461.1"/>
    <property type="molecule type" value="Genomic_DNA"/>
</dbReference>
<sequence length="28" mass="3180">SYIVMMILGKDFFDSAIDSLILLLHNPL</sequence>
<gene>
    <name evidence="1" type="ORF">EZS28_050012</name>
</gene>
<name>A0A5J4T9V3_9EUKA</name>
<evidence type="ECO:0000313" key="1">
    <source>
        <dbReference type="EMBL" id="KAA6354461.1"/>
    </source>
</evidence>
<accession>A0A5J4T9V3</accession>